<sequence>MPRLLPGPPKPAAYTPEEMRAKIVFKLLEKGCDVPTAIVQAQRIIAFIYGKTK</sequence>
<reference evidence="1" key="1">
    <citation type="submission" date="2009-05" db="EMBL/GenBank/DDBJ databases">
        <authorList>
            <person name="Harkins D.M."/>
            <person name="DeShazer D."/>
            <person name="Woods D.E."/>
            <person name="Brinkac L.M."/>
            <person name="Brown K.A."/>
            <person name="Hung G.C."/>
            <person name="Tuanyok A."/>
            <person name="Zhang B."/>
            <person name="Nierman W.C."/>
        </authorList>
    </citation>
    <scope>NUCLEOTIDE SEQUENCE [LARGE SCALE GENOMIC DNA]</scope>
    <source>
        <strain evidence="1">1710a</strain>
    </source>
</reference>
<dbReference type="HOGENOM" id="CLU_3059314_0_0_4"/>
<organism evidence="1">
    <name type="scientific">Burkholderia pseudomallei 1710a</name>
    <dbReference type="NCBI Taxonomy" id="320371"/>
    <lineage>
        <taxon>Bacteria</taxon>
        <taxon>Pseudomonadati</taxon>
        <taxon>Pseudomonadota</taxon>
        <taxon>Betaproteobacteria</taxon>
        <taxon>Burkholderiales</taxon>
        <taxon>Burkholderiaceae</taxon>
        <taxon>Burkholderia</taxon>
        <taxon>pseudomallei group</taxon>
    </lineage>
</organism>
<dbReference type="EMBL" id="CM000832">
    <property type="protein sequence ID" value="EET09008.1"/>
    <property type="molecule type" value="Genomic_DNA"/>
</dbReference>
<gene>
    <name evidence="1" type="ORF">BURPS1710A_1862</name>
</gene>
<dbReference type="AlphaFoldDB" id="A0A0E1W761"/>
<protein>
    <submittedName>
        <fullName evidence="1">Uncharacterized protein</fullName>
    </submittedName>
</protein>
<evidence type="ECO:0000313" key="1">
    <source>
        <dbReference type="EMBL" id="EET09008.1"/>
    </source>
</evidence>
<proteinExistence type="predicted"/>
<dbReference type="Proteomes" id="UP000001812">
    <property type="component" value="Chromosome I"/>
</dbReference>
<name>A0A0E1W761_BURPE</name>
<accession>A0A0E1W761</accession>